<dbReference type="InterPro" id="IPR036034">
    <property type="entry name" value="PDZ_sf"/>
</dbReference>
<dbReference type="CDD" id="cd07560">
    <property type="entry name" value="Peptidase_S41_CPP"/>
    <property type="match status" value="1"/>
</dbReference>
<dbReference type="PANTHER" id="PTHR32060:SF22">
    <property type="entry name" value="CARBOXYL-TERMINAL-PROCESSING PEPTIDASE 3, CHLOROPLASTIC"/>
    <property type="match status" value="1"/>
</dbReference>
<accession>A0A3B0VB71</accession>
<dbReference type="Pfam" id="PF11818">
    <property type="entry name" value="DUF3340"/>
    <property type="match status" value="1"/>
</dbReference>
<evidence type="ECO:0000256" key="2">
    <source>
        <dbReference type="ARBA" id="ARBA00022670"/>
    </source>
</evidence>
<evidence type="ECO:0000256" key="1">
    <source>
        <dbReference type="ARBA" id="ARBA00009179"/>
    </source>
</evidence>
<dbReference type="SMART" id="SM00245">
    <property type="entry name" value="TSPc"/>
    <property type="match status" value="1"/>
</dbReference>
<dbReference type="SUPFAM" id="SSF52096">
    <property type="entry name" value="ClpP/crotonase"/>
    <property type="match status" value="1"/>
</dbReference>
<dbReference type="GO" id="GO:0004252">
    <property type="term" value="F:serine-type endopeptidase activity"/>
    <property type="evidence" value="ECO:0007669"/>
    <property type="project" value="UniProtKB-EC"/>
</dbReference>
<sequence>MKSKVTQFIATMVLLLSLNNIAAKPIQVNLQPEPYQKETSRWLVRLLEQLHYRPIRLDDAFSVKILDNYIDTLDPNKVYFYAKDVKSFQVYKNDIDNAIKTGEVDMAFRIFTLYIKRIQERTDYALSLLEKPFNYAVAEEYIWNREEQSWVETVEAMNDLWRKRVKNDFLNLKLAGKQDDKIKETLSKRYNRIAKRVSESNNEDVFQYFINSYATLIEPHTAYLAPRTSENFKINMSLSLQGIGALLGEEGEHVTIKKVIKGGPAQKQGELKNGDKIVAVGQGESGSLIDVVGWRVDDVVEKIRGDKGTVVRLSVLSENDLLDTKPHIIKIIRDKVKLEEQAAQYQILKVHSGVNEKKIGVINLPAFYLDFEAKARGDKDYRSTTVDVKKILKKFAAQDVEALIMDLRSNGGGSLVEARDLTGLFIDKGPIVQIKSSRGGVTVDRDTDKSIAWDKPVVVLINRASASASEIFAAALQDYGRAVVVGERSFGKGTVQSLIPLDNYANSNNEHSMGQLKLTLSQFFRINGGSTQNRGVIPDIQFPNRAGSDSYGESEYENALPWTSIKRSSYNMQGDLTSDIPQLRKSYTARELVNPEFAFVKEDYAYYNKLKEDKSVSLSEETRKAESKKQEDRKIQRKQKRESITQGDLDPLITPVDVLYNSEDDVASEVDEPDTEDELTNTKNNSKPADDFVLMEAARIVADLVKLKQQHELIAKTVKKTDVKIDKQL</sequence>
<feature type="region of interest" description="Disordered" evidence="5">
    <location>
        <begin position="616"/>
        <end position="647"/>
    </location>
</feature>
<dbReference type="SUPFAM" id="SSF50156">
    <property type="entry name" value="PDZ domain-like"/>
    <property type="match status" value="1"/>
</dbReference>
<dbReference type="InterPro" id="IPR001478">
    <property type="entry name" value="PDZ"/>
</dbReference>
<dbReference type="SMART" id="SM00228">
    <property type="entry name" value="PDZ"/>
    <property type="match status" value="1"/>
</dbReference>
<dbReference type="InterPro" id="IPR029045">
    <property type="entry name" value="ClpP/crotonase-like_dom_sf"/>
</dbReference>
<evidence type="ECO:0000256" key="5">
    <source>
        <dbReference type="SAM" id="MobiDB-lite"/>
    </source>
</evidence>
<organism evidence="7">
    <name type="scientific">hydrothermal vent metagenome</name>
    <dbReference type="NCBI Taxonomy" id="652676"/>
    <lineage>
        <taxon>unclassified sequences</taxon>
        <taxon>metagenomes</taxon>
        <taxon>ecological metagenomes</taxon>
    </lineage>
</organism>
<dbReference type="InterPro" id="IPR040573">
    <property type="entry name" value="TSP_N"/>
</dbReference>
<dbReference type="Pfam" id="PF03572">
    <property type="entry name" value="Peptidase_S41"/>
    <property type="match status" value="1"/>
</dbReference>
<dbReference type="FunFam" id="3.90.226.10:FF:000090">
    <property type="entry name" value="Tail-specific protease"/>
    <property type="match status" value="1"/>
</dbReference>
<comment type="similarity">
    <text evidence="1">Belongs to the peptidase S41A family.</text>
</comment>
<protein>
    <submittedName>
        <fullName evidence="7">Tail-specific protease</fullName>
        <ecNumber evidence="7">3.4.21.102</ecNumber>
    </submittedName>
</protein>
<feature type="region of interest" description="Disordered" evidence="5">
    <location>
        <begin position="665"/>
        <end position="690"/>
    </location>
</feature>
<gene>
    <name evidence="7" type="ORF">MNBD_GAMMA01-327</name>
</gene>
<dbReference type="Pfam" id="PF00595">
    <property type="entry name" value="PDZ"/>
    <property type="match status" value="1"/>
</dbReference>
<dbReference type="InterPro" id="IPR004447">
    <property type="entry name" value="Peptidase_S41A"/>
</dbReference>
<reference evidence="7" key="1">
    <citation type="submission" date="2018-06" db="EMBL/GenBank/DDBJ databases">
        <authorList>
            <person name="Zhirakovskaya E."/>
        </authorList>
    </citation>
    <scope>NUCLEOTIDE SEQUENCE</scope>
</reference>
<dbReference type="NCBIfam" id="TIGR00225">
    <property type="entry name" value="prc"/>
    <property type="match status" value="1"/>
</dbReference>
<feature type="compositionally biased region" description="Basic and acidic residues" evidence="5">
    <location>
        <begin position="616"/>
        <end position="634"/>
    </location>
</feature>
<evidence type="ECO:0000313" key="7">
    <source>
        <dbReference type="EMBL" id="VAW40948.1"/>
    </source>
</evidence>
<evidence type="ECO:0000259" key="6">
    <source>
        <dbReference type="PROSITE" id="PS50106"/>
    </source>
</evidence>
<dbReference type="AlphaFoldDB" id="A0A3B0VB71"/>
<dbReference type="GO" id="GO:0030288">
    <property type="term" value="C:outer membrane-bounded periplasmic space"/>
    <property type="evidence" value="ECO:0007669"/>
    <property type="project" value="TreeGrafter"/>
</dbReference>
<name>A0A3B0VB71_9ZZZZ</name>
<dbReference type="Gene3D" id="3.90.226.10">
    <property type="entry name" value="2-enoyl-CoA Hydratase, Chain A, domain 1"/>
    <property type="match status" value="1"/>
</dbReference>
<dbReference type="GO" id="GO:0006508">
    <property type="term" value="P:proteolysis"/>
    <property type="evidence" value="ECO:0007669"/>
    <property type="project" value="UniProtKB-KW"/>
</dbReference>
<keyword evidence="2 7" id="KW-0645">Protease</keyword>
<feature type="compositionally biased region" description="Acidic residues" evidence="5">
    <location>
        <begin position="665"/>
        <end position="679"/>
    </location>
</feature>
<dbReference type="InterPro" id="IPR020992">
    <property type="entry name" value="Tail_Prtase_C"/>
</dbReference>
<dbReference type="EMBL" id="UOEW01000291">
    <property type="protein sequence ID" value="VAW40948.1"/>
    <property type="molecule type" value="Genomic_DNA"/>
</dbReference>
<dbReference type="Gene3D" id="2.30.42.10">
    <property type="match status" value="1"/>
</dbReference>
<dbReference type="GO" id="GO:0007165">
    <property type="term" value="P:signal transduction"/>
    <property type="evidence" value="ECO:0007669"/>
    <property type="project" value="TreeGrafter"/>
</dbReference>
<dbReference type="Pfam" id="PF17804">
    <property type="entry name" value="TSP_NTD"/>
    <property type="match status" value="1"/>
</dbReference>
<dbReference type="InterPro" id="IPR005151">
    <property type="entry name" value="Tail-specific_protease"/>
</dbReference>
<dbReference type="PANTHER" id="PTHR32060">
    <property type="entry name" value="TAIL-SPECIFIC PROTEASE"/>
    <property type="match status" value="1"/>
</dbReference>
<dbReference type="PROSITE" id="PS50106">
    <property type="entry name" value="PDZ"/>
    <property type="match status" value="1"/>
</dbReference>
<evidence type="ECO:0000256" key="4">
    <source>
        <dbReference type="ARBA" id="ARBA00022825"/>
    </source>
</evidence>
<feature type="domain" description="PDZ" evidence="6">
    <location>
        <begin position="233"/>
        <end position="310"/>
    </location>
</feature>
<keyword evidence="3 7" id="KW-0378">Hydrolase</keyword>
<dbReference type="CDD" id="cd06782">
    <property type="entry name" value="cpPDZ_CPP-like"/>
    <property type="match status" value="1"/>
</dbReference>
<proteinExistence type="inferred from homology"/>
<keyword evidence="4" id="KW-0720">Serine protease</keyword>
<evidence type="ECO:0000256" key="3">
    <source>
        <dbReference type="ARBA" id="ARBA00022801"/>
    </source>
</evidence>
<dbReference type="EC" id="3.4.21.102" evidence="7"/>